<dbReference type="AlphaFoldDB" id="A0A518CNN3"/>
<feature type="transmembrane region" description="Helical" evidence="2">
    <location>
        <begin position="525"/>
        <end position="548"/>
    </location>
</feature>
<keyword evidence="2" id="KW-0472">Membrane</keyword>
<gene>
    <name evidence="3" type="ORF">Pla110_25770</name>
</gene>
<evidence type="ECO:0000313" key="4">
    <source>
        <dbReference type="Proteomes" id="UP000317178"/>
    </source>
</evidence>
<evidence type="ECO:0000313" key="3">
    <source>
        <dbReference type="EMBL" id="QDU80841.1"/>
    </source>
</evidence>
<dbReference type="KEGG" id="plon:Pla110_25770"/>
<feature type="transmembrane region" description="Helical" evidence="2">
    <location>
        <begin position="334"/>
        <end position="362"/>
    </location>
</feature>
<keyword evidence="2" id="KW-0812">Transmembrane</keyword>
<feature type="transmembrane region" description="Helical" evidence="2">
    <location>
        <begin position="374"/>
        <end position="390"/>
    </location>
</feature>
<dbReference type="EMBL" id="CP036281">
    <property type="protein sequence ID" value="QDU80841.1"/>
    <property type="molecule type" value="Genomic_DNA"/>
</dbReference>
<feature type="region of interest" description="Disordered" evidence="1">
    <location>
        <begin position="697"/>
        <end position="737"/>
    </location>
</feature>
<feature type="transmembrane region" description="Helical" evidence="2">
    <location>
        <begin position="491"/>
        <end position="513"/>
    </location>
</feature>
<sequence length="737" mass="82876">MNTFAALMPYSRYVDMLSRDLPGVFWKLGLLLILGLLFVASGVYLPMFLSRKKTTDTPKSESDQSGFSLTTFVSLSLLGGIANCLLWWLVSYHITKSMWPGMIATLPLTGWGIYQAIRHCPCDLKRTQQTPLIVVTLIALILGIWHFGPVANELPPNVGSENGPKRLIPFNDLYGDVGSHVLASSLIQEYGLPLVDVYGSPENKFSAFGYVGHSTLISGCASLTQQDPYIVSCTLWILAYLMTGWLALCCVERYQFSSDIVIAAGIVPLFWGQIDIPNFRMLFTPSTITNFQGLQSSVSGMQYHNFSQALSVVFGLGFLFCYQGYQESSRSTRWWLAGLLCLIVSAWINPTLFVLLTPALLICMILNRSKLSEWITFVGFLAFGLFIYSLSKLFDDVPSGHVWFLTVTHEQFASEIIPLQWIPFLKYWGFALGVGLILIVFRAKTLLTDLKSKQFFNWADLILLATLGSLLFALLFRETADDAGYSLRQPYLGWGITGSITTLSCFLVVWLARDTEWREKLGIPSWLRTVGIVLVTIQLLNGIIYSVVYPLSYPRIATIENKELLISAYKNSSAGDRFMIDPDLLEEFVFKTIPTAENVPQISVEPQVLYDLVPYLQRPVAMNLSTVSAEERRNMEAWFQFCRRSEPEELLTLVEHVNQRNALIIKSNRISAQEILQVNGWSKKTDLSDKYQLWLRKENPNSPAEVESASVPTAGTEENETEEEPVDLQNPDQNATQ</sequence>
<feature type="transmembrane region" description="Helical" evidence="2">
    <location>
        <begin position="97"/>
        <end position="117"/>
    </location>
</feature>
<feature type="transmembrane region" description="Helical" evidence="2">
    <location>
        <begin position="129"/>
        <end position="148"/>
    </location>
</feature>
<name>A0A518CNN3_9PLAN</name>
<feature type="transmembrane region" description="Helical" evidence="2">
    <location>
        <begin position="427"/>
        <end position="443"/>
    </location>
</feature>
<accession>A0A518CNN3</accession>
<feature type="transmembrane region" description="Helical" evidence="2">
    <location>
        <begin position="303"/>
        <end position="322"/>
    </location>
</feature>
<evidence type="ECO:0000256" key="1">
    <source>
        <dbReference type="SAM" id="MobiDB-lite"/>
    </source>
</evidence>
<feature type="transmembrane region" description="Helical" evidence="2">
    <location>
        <begin position="455"/>
        <end position="476"/>
    </location>
</feature>
<feature type="compositionally biased region" description="Acidic residues" evidence="1">
    <location>
        <begin position="717"/>
        <end position="726"/>
    </location>
</feature>
<evidence type="ECO:0000256" key="2">
    <source>
        <dbReference type="SAM" id="Phobius"/>
    </source>
</evidence>
<dbReference type="Proteomes" id="UP000317178">
    <property type="component" value="Chromosome"/>
</dbReference>
<protein>
    <submittedName>
        <fullName evidence="3">Uncharacterized protein</fullName>
    </submittedName>
</protein>
<reference evidence="3 4" key="1">
    <citation type="submission" date="2019-02" db="EMBL/GenBank/DDBJ databases">
        <title>Deep-cultivation of Planctomycetes and their phenomic and genomic characterization uncovers novel biology.</title>
        <authorList>
            <person name="Wiegand S."/>
            <person name="Jogler M."/>
            <person name="Boedeker C."/>
            <person name="Pinto D."/>
            <person name="Vollmers J."/>
            <person name="Rivas-Marin E."/>
            <person name="Kohn T."/>
            <person name="Peeters S.H."/>
            <person name="Heuer A."/>
            <person name="Rast P."/>
            <person name="Oberbeckmann S."/>
            <person name="Bunk B."/>
            <person name="Jeske O."/>
            <person name="Meyerdierks A."/>
            <person name="Storesund J.E."/>
            <person name="Kallscheuer N."/>
            <person name="Luecker S."/>
            <person name="Lage O.M."/>
            <person name="Pohl T."/>
            <person name="Merkel B.J."/>
            <person name="Hornburger P."/>
            <person name="Mueller R.-W."/>
            <person name="Bruemmer F."/>
            <person name="Labrenz M."/>
            <person name="Spormann A.M."/>
            <person name="Op den Camp H."/>
            <person name="Overmann J."/>
            <person name="Amann R."/>
            <person name="Jetten M.S.M."/>
            <person name="Mascher T."/>
            <person name="Medema M.H."/>
            <person name="Devos D.P."/>
            <person name="Kaster A.-K."/>
            <person name="Ovreas L."/>
            <person name="Rohde M."/>
            <person name="Galperin M.Y."/>
            <person name="Jogler C."/>
        </authorList>
    </citation>
    <scope>NUCLEOTIDE SEQUENCE [LARGE SCALE GENOMIC DNA]</scope>
    <source>
        <strain evidence="3 4">Pla110</strain>
    </source>
</reference>
<feature type="transmembrane region" description="Helical" evidence="2">
    <location>
        <begin position="229"/>
        <end position="248"/>
    </location>
</feature>
<keyword evidence="4" id="KW-1185">Reference proteome</keyword>
<keyword evidence="2" id="KW-1133">Transmembrane helix</keyword>
<dbReference type="RefSeq" id="WP_144996077.1">
    <property type="nucleotide sequence ID" value="NZ_CP036281.1"/>
</dbReference>
<feature type="transmembrane region" description="Helical" evidence="2">
    <location>
        <begin position="66"/>
        <end position="91"/>
    </location>
</feature>
<proteinExistence type="predicted"/>
<feature type="transmembrane region" description="Helical" evidence="2">
    <location>
        <begin position="24"/>
        <end position="45"/>
    </location>
</feature>
<organism evidence="3 4">
    <name type="scientific">Polystyrenella longa</name>
    <dbReference type="NCBI Taxonomy" id="2528007"/>
    <lineage>
        <taxon>Bacteria</taxon>
        <taxon>Pseudomonadati</taxon>
        <taxon>Planctomycetota</taxon>
        <taxon>Planctomycetia</taxon>
        <taxon>Planctomycetales</taxon>
        <taxon>Planctomycetaceae</taxon>
        <taxon>Polystyrenella</taxon>
    </lineage>
</organism>